<dbReference type="PANTHER" id="PTHR33376:SF7">
    <property type="entry name" value="C4-DICARBOXYLATE-BINDING PROTEIN DCTB"/>
    <property type="match status" value="1"/>
</dbReference>
<reference evidence="5 6" key="1">
    <citation type="submission" date="2018-06" db="EMBL/GenBank/DDBJ databases">
        <title>Genomic Encyclopedia of Archaeal and Bacterial Type Strains, Phase II (KMG-II): from individual species to whole genera.</title>
        <authorList>
            <person name="Goeker M."/>
        </authorList>
    </citation>
    <scope>NUCLEOTIDE SEQUENCE [LARGE SCALE GENOMIC DNA]</scope>
    <source>
        <strain evidence="5 6">DSM 24525</strain>
    </source>
</reference>
<feature type="chain" id="PRO_5015979592" evidence="4">
    <location>
        <begin position="26"/>
        <end position="333"/>
    </location>
</feature>
<evidence type="ECO:0000256" key="4">
    <source>
        <dbReference type="SAM" id="SignalP"/>
    </source>
</evidence>
<evidence type="ECO:0000256" key="2">
    <source>
        <dbReference type="ARBA" id="ARBA00022448"/>
    </source>
</evidence>
<dbReference type="GO" id="GO:0055085">
    <property type="term" value="P:transmembrane transport"/>
    <property type="evidence" value="ECO:0007669"/>
    <property type="project" value="InterPro"/>
</dbReference>
<keyword evidence="6" id="KW-1185">Reference proteome</keyword>
<organism evidence="5 6">
    <name type="scientific">Humitalea rosea</name>
    <dbReference type="NCBI Taxonomy" id="990373"/>
    <lineage>
        <taxon>Bacteria</taxon>
        <taxon>Pseudomonadati</taxon>
        <taxon>Pseudomonadota</taxon>
        <taxon>Alphaproteobacteria</taxon>
        <taxon>Acetobacterales</taxon>
        <taxon>Roseomonadaceae</taxon>
        <taxon>Humitalea</taxon>
    </lineage>
</organism>
<protein>
    <submittedName>
        <fullName evidence="5">C4-dicarboxylate-binding protein DctP</fullName>
    </submittedName>
</protein>
<evidence type="ECO:0000256" key="1">
    <source>
        <dbReference type="ARBA" id="ARBA00009023"/>
    </source>
</evidence>
<dbReference type="EMBL" id="QKYU01000003">
    <property type="protein sequence ID" value="PZW49044.1"/>
    <property type="molecule type" value="Genomic_DNA"/>
</dbReference>
<keyword evidence="3 4" id="KW-0732">Signal</keyword>
<sequence>MRRRTMLLAAPTLLAPALLPGGARAQAAVTMRLSHQYPPAHHIAQVLEGFAADVAARSNGAVVVQIFPAQQLAKVSDNFPGVARGAFEAAVATNFTWGNTIPEMSAPTIPYLFTSLDRIRKFSGSEAGKFLDAATARRAVRSLGWLFTTRATIFTSQKAPIITLADFQGLKIRGLNPMIDGGLSAVGAAPAATPAPEVTAALQSGVLDAGLTDVSAAVSRRYYEVQRFGTVAPFFSVFTQIYVNPRWWDGLGAPHRTLIEAAVKLAEEKAIEATEATAAAAVTELRAKGMTLHDQTDAEAATWSAAMQPPVMATFLRLAPEGGPRILELLRAL</sequence>
<dbReference type="PANTHER" id="PTHR33376">
    <property type="match status" value="1"/>
</dbReference>
<evidence type="ECO:0000256" key="3">
    <source>
        <dbReference type="ARBA" id="ARBA00022729"/>
    </source>
</evidence>
<evidence type="ECO:0000313" key="5">
    <source>
        <dbReference type="EMBL" id="PZW49044.1"/>
    </source>
</evidence>
<evidence type="ECO:0000313" key="6">
    <source>
        <dbReference type="Proteomes" id="UP000249688"/>
    </source>
</evidence>
<dbReference type="OrthoDB" id="9776801at2"/>
<dbReference type="InterPro" id="IPR018389">
    <property type="entry name" value="DctP_fam"/>
</dbReference>
<dbReference type="AlphaFoldDB" id="A0A2W7INI4"/>
<dbReference type="Pfam" id="PF03480">
    <property type="entry name" value="DctP"/>
    <property type="match status" value="1"/>
</dbReference>
<gene>
    <name evidence="5" type="ORF">C8P66_10369</name>
</gene>
<dbReference type="InterPro" id="IPR038404">
    <property type="entry name" value="TRAP_DctP_sf"/>
</dbReference>
<dbReference type="Gene3D" id="3.40.190.170">
    <property type="entry name" value="Bacterial extracellular solute-binding protein, family 7"/>
    <property type="match status" value="1"/>
</dbReference>
<proteinExistence type="inferred from homology"/>
<feature type="signal peptide" evidence="4">
    <location>
        <begin position="1"/>
        <end position="25"/>
    </location>
</feature>
<dbReference type="NCBIfam" id="NF037995">
    <property type="entry name" value="TRAP_S1"/>
    <property type="match status" value="1"/>
</dbReference>
<comment type="similarity">
    <text evidence="1">Belongs to the bacterial solute-binding protein 7 family.</text>
</comment>
<dbReference type="Proteomes" id="UP000249688">
    <property type="component" value="Unassembled WGS sequence"/>
</dbReference>
<keyword evidence="2" id="KW-0813">Transport</keyword>
<name>A0A2W7INI4_9PROT</name>
<dbReference type="RefSeq" id="WP_111396756.1">
    <property type="nucleotide sequence ID" value="NZ_QKYU01000003.1"/>
</dbReference>
<accession>A0A2W7INI4</accession>
<comment type="caution">
    <text evidence="5">The sequence shown here is derived from an EMBL/GenBank/DDBJ whole genome shotgun (WGS) entry which is preliminary data.</text>
</comment>